<keyword evidence="2" id="KW-1185">Reference proteome</keyword>
<proteinExistence type="predicted"/>
<dbReference type="Proteomes" id="UP000240493">
    <property type="component" value="Unassembled WGS sequence"/>
</dbReference>
<evidence type="ECO:0000313" key="2">
    <source>
        <dbReference type="Proteomes" id="UP000240493"/>
    </source>
</evidence>
<accession>A0A2T3Z1T9</accession>
<dbReference type="AlphaFoldDB" id="A0A2T3Z1T9"/>
<reference evidence="1 2" key="1">
    <citation type="submission" date="2016-07" db="EMBL/GenBank/DDBJ databases">
        <title>Multiple horizontal gene transfer events from other fungi enriched the ability of initially mycotrophic Trichoderma (Ascomycota) to feed on dead plant biomass.</title>
        <authorList>
            <consortium name="DOE Joint Genome Institute"/>
            <person name="Aerts A."/>
            <person name="Atanasova L."/>
            <person name="Chenthamara K."/>
            <person name="Zhang J."/>
            <person name="Grujic M."/>
            <person name="Henrissat B."/>
            <person name="Kuo A."/>
            <person name="Salamov A."/>
            <person name="Lipzen A."/>
            <person name="Labutti K."/>
            <person name="Barry K."/>
            <person name="Miao Y."/>
            <person name="Rahimi M.J."/>
            <person name="Shen Q."/>
            <person name="Grigoriev I.V."/>
            <person name="Kubicek C.P."/>
            <person name="Druzhinina I.S."/>
        </authorList>
    </citation>
    <scope>NUCLEOTIDE SEQUENCE [LARGE SCALE GENOMIC DNA]</scope>
    <source>
        <strain evidence="1 2">CBS 433.97</strain>
    </source>
</reference>
<protein>
    <submittedName>
        <fullName evidence="1">Uncharacterized protein</fullName>
    </submittedName>
</protein>
<evidence type="ECO:0000313" key="1">
    <source>
        <dbReference type="EMBL" id="PTB38772.1"/>
    </source>
</evidence>
<sequence>MVVGLRLQDGKPWPCGLCKSPLPRNVYGPRKNATHRDRAMYSISCAGSSIHSFQDDGMMGGCLFHLCHQMDAALGAPRGPQHPAIVMDGSLRLHMFIFAVIRGLWVACHWRCSVAQNSRNSITALSVAMEMKSNLLVKILGNIWGEHQFPGL</sequence>
<organism evidence="1 2">
    <name type="scientific">Trichoderma asperellum (strain ATCC 204424 / CBS 433.97 / NBRC 101777)</name>
    <dbReference type="NCBI Taxonomy" id="1042311"/>
    <lineage>
        <taxon>Eukaryota</taxon>
        <taxon>Fungi</taxon>
        <taxon>Dikarya</taxon>
        <taxon>Ascomycota</taxon>
        <taxon>Pezizomycotina</taxon>
        <taxon>Sordariomycetes</taxon>
        <taxon>Hypocreomycetidae</taxon>
        <taxon>Hypocreales</taxon>
        <taxon>Hypocreaceae</taxon>
        <taxon>Trichoderma</taxon>
    </lineage>
</organism>
<gene>
    <name evidence="1" type="ORF">M441DRAFT_71128</name>
</gene>
<dbReference type="EMBL" id="KZ679265">
    <property type="protein sequence ID" value="PTB38772.1"/>
    <property type="molecule type" value="Genomic_DNA"/>
</dbReference>
<name>A0A2T3Z1T9_TRIA4</name>